<proteinExistence type="predicted"/>
<gene>
    <name evidence="1" type="ORF">FKG94_25010</name>
</gene>
<reference evidence="1 2" key="1">
    <citation type="submission" date="2019-06" db="EMBL/GenBank/DDBJ databases">
        <title>Whole genome sequence for Cellvibrionaceae sp. R142.</title>
        <authorList>
            <person name="Wang G."/>
        </authorList>
    </citation>
    <scope>NUCLEOTIDE SEQUENCE [LARGE SCALE GENOMIC DNA]</scope>
    <source>
        <strain evidence="1 2">R142</strain>
    </source>
</reference>
<dbReference type="RefSeq" id="WP_142929690.1">
    <property type="nucleotide sequence ID" value="NZ_ML660109.1"/>
</dbReference>
<dbReference type="AlphaFoldDB" id="A0A545SS60"/>
<name>A0A545SS60_9GAMM</name>
<accession>A0A545SS60</accession>
<keyword evidence="2" id="KW-1185">Reference proteome</keyword>
<dbReference type="Proteomes" id="UP000319732">
    <property type="component" value="Unassembled WGS sequence"/>
</dbReference>
<dbReference type="OrthoDB" id="9781972at2"/>
<dbReference type="Pfam" id="PF09859">
    <property type="entry name" value="Oxygenase-NA"/>
    <property type="match status" value="1"/>
</dbReference>
<comment type="caution">
    <text evidence="1">The sequence shown here is derived from an EMBL/GenBank/DDBJ whole genome shotgun (WGS) entry which is preliminary data.</text>
</comment>
<protein>
    <submittedName>
        <fullName evidence="1">Proline hydroxylase</fullName>
    </submittedName>
</protein>
<dbReference type="Gene3D" id="2.60.120.620">
    <property type="entry name" value="q2cbj1_9rhob like domain"/>
    <property type="match status" value="1"/>
</dbReference>
<evidence type="ECO:0000313" key="2">
    <source>
        <dbReference type="Proteomes" id="UP000319732"/>
    </source>
</evidence>
<evidence type="ECO:0000313" key="1">
    <source>
        <dbReference type="EMBL" id="TQV67792.1"/>
    </source>
</evidence>
<dbReference type="EMBL" id="VHSG01000033">
    <property type="protein sequence ID" value="TQV67792.1"/>
    <property type="molecule type" value="Genomic_DNA"/>
</dbReference>
<organism evidence="1 2">
    <name type="scientific">Exilibacterium tricleocarpae</name>
    <dbReference type="NCBI Taxonomy" id="2591008"/>
    <lineage>
        <taxon>Bacteria</taxon>
        <taxon>Pseudomonadati</taxon>
        <taxon>Pseudomonadota</taxon>
        <taxon>Gammaproteobacteria</taxon>
        <taxon>Cellvibrionales</taxon>
        <taxon>Cellvibrionaceae</taxon>
        <taxon>Exilibacterium</taxon>
    </lineage>
</organism>
<dbReference type="InterPro" id="IPR018655">
    <property type="entry name" value="DUF2086"/>
</dbReference>
<sequence>MSCTEKLQALDWEALQRDLDHRGYGLTPPLLSAAECAGLASLYDHPDNFRTTVVMARHGFGSGEYKYFRYPLPPLVQALRTLLYEQLAPLANHWAQALRLQQHWPDNHAELLELCRRQGQTRPTPLLLDYSTGDYNCLHRDLYGDLHFPLQAVILLSRPGEDFDGGLFTLVENRPRRQSRCEVPPLGFGQILVFPVRDRPRPSVRGYARASMRHGVTTISRGHRRTLGIIFHDAL</sequence>